<organism evidence="1 2">
    <name type="scientific">Persea americana</name>
    <name type="common">Avocado</name>
    <dbReference type="NCBI Taxonomy" id="3435"/>
    <lineage>
        <taxon>Eukaryota</taxon>
        <taxon>Viridiplantae</taxon>
        <taxon>Streptophyta</taxon>
        <taxon>Embryophyta</taxon>
        <taxon>Tracheophyta</taxon>
        <taxon>Spermatophyta</taxon>
        <taxon>Magnoliopsida</taxon>
        <taxon>Magnoliidae</taxon>
        <taxon>Laurales</taxon>
        <taxon>Lauraceae</taxon>
        <taxon>Persea</taxon>
    </lineage>
</organism>
<accession>A0ACC2LIU8</accession>
<keyword evidence="2" id="KW-1185">Reference proteome</keyword>
<gene>
    <name evidence="1" type="ORF">MRB53_026521</name>
</gene>
<comment type="caution">
    <text evidence="1">The sequence shown here is derived from an EMBL/GenBank/DDBJ whole genome shotgun (WGS) entry which is preliminary data.</text>
</comment>
<sequence length="132" mass="15202">MNGYKSSDAASDTDEWEGSLETGEYLSDEEWIPKSHLMPVIWYNPFQPQGSWFDDDEDQEAVQENAVNPALANALVDPDKVEPQGVDEEEDLAIMPDLEEYARILQRLTIEQQQDRINRFHQNPEPEVPKNL</sequence>
<protein>
    <submittedName>
        <fullName evidence="1">Uncharacterized protein</fullName>
    </submittedName>
</protein>
<name>A0ACC2LIU8_PERAE</name>
<reference evidence="1 2" key="1">
    <citation type="journal article" date="2022" name="Hortic Res">
        <title>A haplotype resolved chromosomal level avocado genome allows analysis of novel avocado genes.</title>
        <authorList>
            <person name="Nath O."/>
            <person name="Fletcher S.J."/>
            <person name="Hayward A."/>
            <person name="Shaw L.M."/>
            <person name="Masouleh A.K."/>
            <person name="Furtado A."/>
            <person name="Henry R.J."/>
            <person name="Mitter N."/>
        </authorList>
    </citation>
    <scope>NUCLEOTIDE SEQUENCE [LARGE SCALE GENOMIC DNA]</scope>
    <source>
        <strain evidence="2">cv. Hass</strain>
    </source>
</reference>
<evidence type="ECO:0000313" key="2">
    <source>
        <dbReference type="Proteomes" id="UP001234297"/>
    </source>
</evidence>
<dbReference type="EMBL" id="CM056816">
    <property type="protein sequence ID" value="KAJ8633185.1"/>
    <property type="molecule type" value="Genomic_DNA"/>
</dbReference>
<proteinExistence type="predicted"/>
<evidence type="ECO:0000313" key="1">
    <source>
        <dbReference type="EMBL" id="KAJ8633185.1"/>
    </source>
</evidence>
<dbReference type="Proteomes" id="UP001234297">
    <property type="component" value="Chromosome 8"/>
</dbReference>